<dbReference type="KEGG" id="saco:SAME_00751"/>
<dbReference type="GO" id="GO:0009307">
    <property type="term" value="P:DNA restriction-modification system"/>
    <property type="evidence" value="ECO:0007669"/>
    <property type="project" value="InterPro"/>
</dbReference>
<name>A0A239WWN0_STRAI</name>
<dbReference type="Gene3D" id="1.10.1660.10">
    <property type="match status" value="1"/>
</dbReference>
<dbReference type="Gene3D" id="3.40.50.150">
    <property type="entry name" value="Vaccinia Virus protein VP39"/>
    <property type="match status" value="1"/>
</dbReference>
<dbReference type="RefSeq" id="WP_269457201.1">
    <property type="nucleotide sequence ID" value="NZ_LT906454.1"/>
</dbReference>
<keyword evidence="1 4" id="KW-0489">Methyltransferase</keyword>
<organism evidence="4 5">
    <name type="scientific">Streptococcus acidominimus</name>
    <dbReference type="NCBI Taxonomy" id="1326"/>
    <lineage>
        <taxon>Bacteria</taxon>
        <taxon>Bacillati</taxon>
        <taxon>Bacillota</taxon>
        <taxon>Bacilli</taxon>
        <taxon>Lactobacillales</taxon>
        <taxon>Streptococcaceae</taxon>
        <taxon>Streptococcus</taxon>
    </lineage>
</organism>
<keyword evidence="3" id="KW-0949">S-adenosyl-L-methionine</keyword>
<dbReference type="EMBL" id="LT906454">
    <property type="protein sequence ID" value="SNV38114.1"/>
    <property type="molecule type" value="Genomic_DNA"/>
</dbReference>
<evidence type="ECO:0000256" key="2">
    <source>
        <dbReference type="ARBA" id="ARBA00022679"/>
    </source>
</evidence>
<protein>
    <submittedName>
        <fullName evidence="4">Site-specific DNA-methyltransferase (Adenine-specific)</fullName>
    </submittedName>
</protein>
<dbReference type="REBASE" id="216035">
    <property type="entry name" value="M.Sac11291II"/>
</dbReference>
<gene>
    <name evidence="4" type="ORF">SAMEA4504048_00751</name>
</gene>
<dbReference type="SUPFAM" id="SSF53335">
    <property type="entry name" value="S-adenosyl-L-methionine-dependent methyltransferases"/>
    <property type="match status" value="1"/>
</dbReference>
<reference evidence="4 5" key="1">
    <citation type="submission" date="2017-06" db="EMBL/GenBank/DDBJ databases">
        <authorList>
            <consortium name="Pathogen Informatics"/>
        </authorList>
    </citation>
    <scope>NUCLEOTIDE SEQUENCE [LARGE SCALE GENOMIC DNA]</scope>
    <source>
        <strain evidence="4 5">NCTC11291</strain>
    </source>
</reference>
<evidence type="ECO:0000313" key="4">
    <source>
        <dbReference type="EMBL" id="SNV38114.1"/>
    </source>
</evidence>
<dbReference type="InterPro" id="IPR012327">
    <property type="entry name" value="MeTrfase_D12"/>
</dbReference>
<dbReference type="InterPro" id="IPR029063">
    <property type="entry name" value="SAM-dependent_MTases_sf"/>
</dbReference>
<evidence type="ECO:0000313" key="5">
    <source>
        <dbReference type="Proteomes" id="UP000215144"/>
    </source>
</evidence>
<dbReference type="Pfam" id="PF02086">
    <property type="entry name" value="MethyltransfD12"/>
    <property type="match status" value="1"/>
</dbReference>
<dbReference type="Proteomes" id="UP000215144">
    <property type="component" value="Chromosome 1"/>
</dbReference>
<evidence type="ECO:0000256" key="3">
    <source>
        <dbReference type="ARBA" id="ARBA00022691"/>
    </source>
</evidence>
<dbReference type="GO" id="GO:0009007">
    <property type="term" value="F:site-specific DNA-methyltransferase (adenine-specific) activity"/>
    <property type="evidence" value="ECO:0007669"/>
    <property type="project" value="UniProtKB-EC"/>
</dbReference>
<keyword evidence="2 4" id="KW-0808">Transferase</keyword>
<accession>A0A239WWN0</accession>
<sequence>MMTTQEITNKFNITRQTLNNWVRKNEIPAPAEKRGHQNVWTLEQVEIVAKKVAQGTSEQFKLFEMENEPLRINNRRYLGSKQKMLGFIDSVVKNNTTKVKIVADIFGGTGVVADMFNKQGKRVIVNDILTSNYISYQTWFGNELVDEKKLNAR</sequence>
<dbReference type="AlphaFoldDB" id="A0A239WWN0"/>
<proteinExistence type="predicted"/>
<evidence type="ECO:0000256" key="1">
    <source>
        <dbReference type="ARBA" id="ARBA00022603"/>
    </source>
</evidence>
<dbReference type="GO" id="GO:0032259">
    <property type="term" value="P:methylation"/>
    <property type="evidence" value="ECO:0007669"/>
    <property type="project" value="UniProtKB-KW"/>
</dbReference>